<reference evidence="2 3" key="1">
    <citation type="submission" date="2019-02" db="EMBL/GenBank/DDBJ databases">
        <title>Genome sequencing of the rare red list fungi Phlebia centrifuga.</title>
        <authorList>
            <person name="Buettner E."/>
            <person name="Kellner H."/>
        </authorList>
    </citation>
    <scope>NUCLEOTIDE SEQUENCE [LARGE SCALE GENOMIC DNA]</scope>
    <source>
        <strain evidence="2 3">DSM 108282</strain>
    </source>
</reference>
<feature type="transmembrane region" description="Helical" evidence="1">
    <location>
        <begin position="21"/>
        <end position="41"/>
    </location>
</feature>
<keyword evidence="1" id="KW-0812">Transmembrane</keyword>
<dbReference type="EMBL" id="SGPJ01000055">
    <property type="protein sequence ID" value="THH00249.1"/>
    <property type="molecule type" value="Genomic_DNA"/>
</dbReference>
<comment type="caution">
    <text evidence="2">The sequence shown here is derived from an EMBL/GenBank/DDBJ whole genome shotgun (WGS) entry which is preliminary data.</text>
</comment>
<dbReference type="Proteomes" id="UP000309038">
    <property type="component" value="Unassembled WGS sequence"/>
</dbReference>
<dbReference type="SUPFAM" id="SSF52266">
    <property type="entry name" value="SGNH hydrolase"/>
    <property type="match status" value="1"/>
</dbReference>
<dbReference type="PANTHER" id="PTHR34407:SF1">
    <property type="entry name" value="SGNH HYDROLASE-TYPE ESTERASE DOMAIN-CONTAINING PROTEIN"/>
    <property type="match status" value="1"/>
</dbReference>
<evidence type="ECO:0008006" key="4">
    <source>
        <dbReference type="Google" id="ProtNLM"/>
    </source>
</evidence>
<keyword evidence="1" id="KW-1133">Transmembrane helix</keyword>
<proteinExistence type="predicted"/>
<organism evidence="2 3">
    <name type="scientific">Hermanssonia centrifuga</name>
    <dbReference type="NCBI Taxonomy" id="98765"/>
    <lineage>
        <taxon>Eukaryota</taxon>
        <taxon>Fungi</taxon>
        <taxon>Dikarya</taxon>
        <taxon>Basidiomycota</taxon>
        <taxon>Agaricomycotina</taxon>
        <taxon>Agaricomycetes</taxon>
        <taxon>Polyporales</taxon>
        <taxon>Meruliaceae</taxon>
        <taxon>Hermanssonia</taxon>
    </lineage>
</organism>
<keyword evidence="1" id="KW-0472">Membrane</keyword>
<keyword evidence="3" id="KW-1185">Reference proteome</keyword>
<name>A0A4S4KNW8_9APHY</name>
<accession>A0A4S4KNW8</accession>
<protein>
    <recommendedName>
        <fullName evidence="4">Cap64 protein</fullName>
    </recommendedName>
</protein>
<evidence type="ECO:0000313" key="3">
    <source>
        <dbReference type="Proteomes" id="UP000309038"/>
    </source>
</evidence>
<gene>
    <name evidence="2" type="ORF">EW026_g2245</name>
</gene>
<evidence type="ECO:0000256" key="1">
    <source>
        <dbReference type="SAM" id="Phobius"/>
    </source>
</evidence>
<evidence type="ECO:0000313" key="2">
    <source>
        <dbReference type="EMBL" id="THH00249.1"/>
    </source>
</evidence>
<dbReference type="AlphaFoldDB" id="A0A4S4KNW8"/>
<dbReference type="PANTHER" id="PTHR34407">
    <property type="entry name" value="EXPRESSED PROTEIN"/>
    <property type="match status" value="1"/>
</dbReference>
<dbReference type="CDD" id="cd00229">
    <property type="entry name" value="SGNH_hydrolase"/>
    <property type="match status" value="1"/>
</dbReference>
<sequence length="505" mass="54599">MGSLSEKPISRLNQKSLGVTNRIWLILVAFLALILLTRSILPTESSTSRHRLVHTDGKPRNYLNVTEGDPVPFSFCPALGPNDPLASKYDPIQLAKTRLHIGSGARVQRVITRALSGHPVTISVVGGSNVTDLVIVELDVDDDGDRQSMDNFELLIRSLLIRPDSPAVLILGHSSPQTLESDGFLGPDRWHTLVAQYYDVPHISIKPIVYPTYMSNPSAVQHYFADPILANPEGHELITDVLISYFESQVCAAWASATGTSHEALVGPGAPMVFNEKAKTPTDARGLFGGVAQRKGAAGAAAPEDPEAHADTNANLAPVAFAEPGTRQLSEQLYPNLKVPQARIGARPADYVDHVFEEVAPFCISANDLINPLPPSMFFGSGWEVFHPPPGSAELSSHAHYWYSSLPTSRLRVSLQVGAGDIGVYYLKESAADVGIGSAVECWVDDNYSGAVVIENTAQIGEPLPALEIIDHHVVRGSHFVECQLMGEEDDRNVPAFKIIGIFST</sequence>